<evidence type="ECO:0000313" key="3">
    <source>
        <dbReference type="Proteomes" id="UP000554837"/>
    </source>
</evidence>
<dbReference type="Pfam" id="PF13590">
    <property type="entry name" value="DUF4136"/>
    <property type="match status" value="1"/>
</dbReference>
<dbReference type="OrthoDB" id="8687009at2"/>
<feature type="domain" description="DUF4136" evidence="1">
    <location>
        <begin position="39"/>
        <end position="181"/>
    </location>
</feature>
<gene>
    <name evidence="2" type="ORF">HNQ51_000534</name>
</gene>
<dbReference type="RefSeq" id="WP_138857690.1">
    <property type="nucleotide sequence ID" value="NZ_CP040709.1"/>
</dbReference>
<organism evidence="2 3">
    <name type="scientific">Inhella inkyongensis</name>
    <dbReference type="NCBI Taxonomy" id="392593"/>
    <lineage>
        <taxon>Bacteria</taxon>
        <taxon>Pseudomonadati</taxon>
        <taxon>Pseudomonadota</taxon>
        <taxon>Betaproteobacteria</taxon>
        <taxon>Burkholderiales</taxon>
        <taxon>Sphaerotilaceae</taxon>
        <taxon>Inhella</taxon>
    </lineage>
</organism>
<evidence type="ECO:0000313" key="2">
    <source>
        <dbReference type="EMBL" id="MBB5203241.1"/>
    </source>
</evidence>
<dbReference type="AlphaFoldDB" id="A0A840S3K1"/>
<dbReference type="PROSITE" id="PS51257">
    <property type="entry name" value="PROKAR_LIPOPROTEIN"/>
    <property type="match status" value="1"/>
</dbReference>
<dbReference type="EMBL" id="JACHHO010000001">
    <property type="protein sequence ID" value="MBB5203241.1"/>
    <property type="molecule type" value="Genomic_DNA"/>
</dbReference>
<evidence type="ECO:0000259" key="1">
    <source>
        <dbReference type="Pfam" id="PF13590"/>
    </source>
</evidence>
<sequence>MKLPRRLALLGALSLLAGCALLKTISAEVRSFGNWPEGRAAGSYAFERLPSQQQPLSRAAEWEALAAPALAKAGFKPVAPGAQPDVIVALGVRVSATATSPWDDPLWSRWNAPLYHWRFGLPPHRHPLFIERSYEREVGVLLRDRTSGQPLFEARASSEGATPGGDELIGGLFEAALRDFPKAQPQPHRVQVLLP</sequence>
<keyword evidence="3" id="KW-1185">Reference proteome</keyword>
<reference evidence="2 3" key="1">
    <citation type="submission" date="2020-08" db="EMBL/GenBank/DDBJ databases">
        <title>Genomic Encyclopedia of Type Strains, Phase IV (KMG-IV): sequencing the most valuable type-strain genomes for metagenomic binning, comparative biology and taxonomic classification.</title>
        <authorList>
            <person name="Goeker M."/>
        </authorList>
    </citation>
    <scope>NUCLEOTIDE SEQUENCE [LARGE SCALE GENOMIC DNA]</scope>
    <source>
        <strain evidence="2 3">DSM 23958</strain>
    </source>
</reference>
<dbReference type="InterPro" id="IPR025411">
    <property type="entry name" value="DUF4136"/>
</dbReference>
<accession>A0A840S3K1</accession>
<comment type="caution">
    <text evidence="2">The sequence shown here is derived from an EMBL/GenBank/DDBJ whole genome shotgun (WGS) entry which is preliminary data.</text>
</comment>
<protein>
    <recommendedName>
        <fullName evidence="1">DUF4136 domain-containing protein</fullName>
    </recommendedName>
</protein>
<proteinExistence type="predicted"/>
<dbReference type="Proteomes" id="UP000554837">
    <property type="component" value="Unassembled WGS sequence"/>
</dbReference>
<name>A0A840S3K1_9BURK</name>